<proteinExistence type="predicted"/>
<evidence type="ECO:0000256" key="1">
    <source>
        <dbReference type="SAM" id="Phobius"/>
    </source>
</evidence>
<dbReference type="Proteomes" id="UP001321473">
    <property type="component" value="Unassembled WGS sequence"/>
</dbReference>
<dbReference type="PROSITE" id="PS51221">
    <property type="entry name" value="TTL"/>
    <property type="match status" value="1"/>
</dbReference>
<dbReference type="PANTHER" id="PTHR47113:SF1">
    <property type="entry name" value="LD09343P"/>
    <property type="match status" value="1"/>
</dbReference>
<evidence type="ECO:0008006" key="4">
    <source>
        <dbReference type="Google" id="ProtNLM"/>
    </source>
</evidence>
<accession>A0AAQ4F4L7</accession>
<keyword evidence="1" id="KW-0812">Transmembrane</keyword>
<sequence length="296" mass="33618">MAVDSVRSHPSTLPSYSAVIISLLVLLTAGIFEVRRICADNNGLLASLRAPATRDEPSRVVWVYSKSSDQSHLHHVTDSFRRYGYRLGGRTDPWSVLWSHEYPFTELASEMRELRPGQVVNHFPGSGYITNKGSLSTDRSIRHLPLTFKLPDQKEQFLLNVAERPSAMWLQKNQDHRGIHVVEPSEVSSVSADEETFVQELIANPLLIDGKKFDIGVYVVMTSLEPLRVYVYRGDVLLRFCARPYNAREFNASDVDSYVVGDDYTPIWDVPSLARYYVRAHLGMRASLDAYLRDQL</sequence>
<feature type="transmembrane region" description="Helical" evidence="1">
    <location>
        <begin position="13"/>
        <end position="32"/>
    </location>
</feature>
<comment type="caution">
    <text evidence="2">The sequence shown here is derived from an EMBL/GenBank/DDBJ whole genome shotgun (WGS) entry which is preliminary data.</text>
</comment>
<dbReference type="PANTHER" id="PTHR47113">
    <property type="entry name" value="LD09343P"/>
    <property type="match status" value="1"/>
</dbReference>
<name>A0AAQ4F4L7_AMBAM</name>
<keyword evidence="3" id="KW-1185">Reference proteome</keyword>
<dbReference type="InterPro" id="IPR053317">
    <property type="entry name" value="Tubulin_polyglutamylase"/>
</dbReference>
<dbReference type="InterPro" id="IPR004344">
    <property type="entry name" value="TTL/TTLL_fam"/>
</dbReference>
<keyword evidence="1" id="KW-0472">Membrane</keyword>
<evidence type="ECO:0000313" key="2">
    <source>
        <dbReference type="EMBL" id="KAK8782037.1"/>
    </source>
</evidence>
<dbReference type="AlphaFoldDB" id="A0AAQ4F4L7"/>
<organism evidence="2 3">
    <name type="scientific">Amblyomma americanum</name>
    <name type="common">Lone star tick</name>
    <dbReference type="NCBI Taxonomy" id="6943"/>
    <lineage>
        <taxon>Eukaryota</taxon>
        <taxon>Metazoa</taxon>
        <taxon>Ecdysozoa</taxon>
        <taxon>Arthropoda</taxon>
        <taxon>Chelicerata</taxon>
        <taxon>Arachnida</taxon>
        <taxon>Acari</taxon>
        <taxon>Parasitiformes</taxon>
        <taxon>Ixodida</taxon>
        <taxon>Ixodoidea</taxon>
        <taxon>Ixodidae</taxon>
        <taxon>Amblyomminae</taxon>
        <taxon>Amblyomma</taxon>
    </lineage>
</organism>
<gene>
    <name evidence="2" type="ORF">V5799_016623</name>
</gene>
<keyword evidence="1" id="KW-1133">Transmembrane helix</keyword>
<protein>
    <recommendedName>
        <fullName evidence="4">Tubulin polyglutamylase ttll4</fullName>
    </recommendedName>
</protein>
<reference evidence="2 3" key="1">
    <citation type="journal article" date="2023" name="Arcadia Sci">
        <title>De novo assembly of a long-read Amblyomma americanum tick genome.</title>
        <authorList>
            <person name="Chou S."/>
            <person name="Poskanzer K.E."/>
            <person name="Rollins M."/>
            <person name="Thuy-Boun P.S."/>
        </authorList>
    </citation>
    <scope>NUCLEOTIDE SEQUENCE [LARGE SCALE GENOMIC DNA]</scope>
    <source>
        <strain evidence="2">F_SG_1</strain>
        <tissue evidence="2">Salivary glands</tissue>
    </source>
</reference>
<dbReference type="Pfam" id="PF03133">
    <property type="entry name" value="TTL"/>
    <property type="match status" value="1"/>
</dbReference>
<dbReference type="EMBL" id="JARKHS020007064">
    <property type="protein sequence ID" value="KAK8782037.1"/>
    <property type="molecule type" value="Genomic_DNA"/>
</dbReference>
<dbReference type="Gene3D" id="3.30.470.20">
    <property type="entry name" value="ATP-grasp fold, B domain"/>
    <property type="match status" value="1"/>
</dbReference>
<evidence type="ECO:0000313" key="3">
    <source>
        <dbReference type="Proteomes" id="UP001321473"/>
    </source>
</evidence>